<comment type="caution">
    <text evidence="1">The sequence shown here is derived from an EMBL/GenBank/DDBJ whole genome shotgun (WGS) entry which is preliminary data.</text>
</comment>
<dbReference type="InterPro" id="IPR021576">
    <property type="entry name" value="DUF3208"/>
</dbReference>
<name>A0A399EH49_9DEIN</name>
<gene>
    <name evidence="1" type="ORF">Mrose_02818</name>
</gene>
<reference evidence="1 2" key="1">
    <citation type="submission" date="2018-08" db="EMBL/GenBank/DDBJ databases">
        <title>Meiothermus roseus NBRC 110900 genome sequencing project.</title>
        <authorList>
            <person name="Da Costa M.S."/>
            <person name="Albuquerque L."/>
            <person name="Raposo P."/>
            <person name="Froufe H.J.C."/>
            <person name="Barroso C.S."/>
            <person name="Egas C."/>
        </authorList>
    </citation>
    <scope>NUCLEOTIDE SEQUENCE [LARGE SCALE GENOMIC DNA]</scope>
    <source>
        <strain evidence="1 2">NBRC 110900</strain>
    </source>
</reference>
<organism evidence="1 2">
    <name type="scientific">Calidithermus roseus</name>
    <dbReference type="NCBI Taxonomy" id="1644118"/>
    <lineage>
        <taxon>Bacteria</taxon>
        <taxon>Thermotogati</taxon>
        <taxon>Deinococcota</taxon>
        <taxon>Deinococci</taxon>
        <taxon>Thermales</taxon>
        <taxon>Thermaceae</taxon>
        <taxon>Calidithermus</taxon>
    </lineage>
</organism>
<dbReference type="AlphaFoldDB" id="A0A399EH49"/>
<evidence type="ECO:0000313" key="1">
    <source>
        <dbReference type="EMBL" id="RIH83984.1"/>
    </source>
</evidence>
<dbReference type="Pfam" id="PF11482">
    <property type="entry name" value="DUF3208"/>
    <property type="match status" value="1"/>
</dbReference>
<dbReference type="Proteomes" id="UP000265341">
    <property type="component" value="Unassembled WGS sequence"/>
</dbReference>
<proteinExistence type="predicted"/>
<keyword evidence="2" id="KW-1185">Reference proteome</keyword>
<sequence length="115" mass="12977">MGTMRGIKLFQGYLWHPRELEFDPKQALPRQLGAGLEDGPVYVLIDPVRPPFAFFENGTPTAGQSFYQVTLLVRSEKPPHELKALTQPVSEELEPHLQATPQGVGWLLLEDLREV</sequence>
<dbReference type="Gene3D" id="3.30.70.2290">
    <property type="entry name" value="Protein of unknown function (DUF3208)"/>
    <property type="match status" value="1"/>
</dbReference>
<evidence type="ECO:0000313" key="2">
    <source>
        <dbReference type="Proteomes" id="UP000265341"/>
    </source>
</evidence>
<evidence type="ECO:0008006" key="3">
    <source>
        <dbReference type="Google" id="ProtNLM"/>
    </source>
</evidence>
<protein>
    <recommendedName>
        <fullName evidence="3">DUF3208 domain-containing protein</fullName>
    </recommendedName>
</protein>
<dbReference type="EMBL" id="QWLA01000065">
    <property type="protein sequence ID" value="RIH83984.1"/>
    <property type="molecule type" value="Genomic_DNA"/>
</dbReference>
<accession>A0A399EH49</accession>